<dbReference type="AlphaFoldDB" id="A0A6F8XK27"/>
<organism evidence="1 2">
    <name type="scientific">Phytohabitans flavus</name>
    <dbReference type="NCBI Taxonomy" id="1076124"/>
    <lineage>
        <taxon>Bacteria</taxon>
        <taxon>Bacillati</taxon>
        <taxon>Actinomycetota</taxon>
        <taxon>Actinomycetes</taxon>
        <taxon>Micromonosporales</taxon>
        <taxon>Micromonosporaceae</taxon>
    </lineage>
</organism>
<dbReference type="EMBL" id="AP022870">
    <property type="protein sequence ID" value="BCB74141.1"/>
    <property type="molecule type" value="Genomic_DNA"/>
</dbReference>
<dbReference type="Gene3D" id="3.30.360.10">
    <property type="entry name" value="Dihydrodipicolinate Reductase, domain 2"/>
    <property type="match status" value="1"/>
</dbReference>
<evidence type="ECO:0008006" key="3">
    <source>
        <dbReference type="Google" id="ProtNLM"/>
    </source>
</evidence>
<evidence type="ECO:0000313" key="1">
    <source>
        <dbReference type="EMBL" id="BCB74141.1"/>
    </source>
</evidence>
<keyword evidence="2" id="KW-1185">Reference proteome</keyword>
<accession>A0A6F8XK27</accession>
<dbReference type="Proteomes" id="UP000502508">
    <property type="component" value="Chromosome"/>
</dbReference>
<dbReference type="KEGG" id="pfla:Pflav_005510"/>
<sequence length="67" mass="6981">MGEYAAFQPGAGIAMGYDDLKVIEAANFLRSISDGAPHGPTLDDAVHAARATAAMSESFHTGTWVTL</sequence>
<evidence type="ECO:0000313" key="2">
    <source>
        <dbReference type="Proteomes" id="UP000502508"/>
    </source>
</evidence>
<reference evidence="1 2" key="2">
    <citation type="submission" date="2020-03" db="EMBL/GenBank/DDBJ databases">
        <authorList>
            <person name="Ichikawa N."/>
            <person name="Kimura A."/>
            <person name="Kitahashi Y."/>
            <person name="Uohara A."/>
        </authorList>
    </citation>
    <scope>NUCLEOTIDE SEQUENCE [LARGE SCALE GENOMIC DNA]</scope>
    <source>
        <strain evidence="1 2">NBRC 107702</strain>
    </source>
</reference>
<proteinExistence type="predicted"/>
<gene>
    <name evidence="1" type="ORF">Pflav_005510</name>
</gene>
<reference evidence="1 2" key="1">
    <citation type="submission" date="2020-03" db="EMBL/GenBank/DDBJ databases">
        <title>Whole genome shotgun sequence of Phytohabitans flavus NBRC 107702.</title>
        <authorList>
            <person name="Komaki H."/>
            <person name="Tamura T."/>
        </authorList>
    </citation>
    <scope>NUCLEOTIDE SEQUENCE [LARGE SCALE GENOMIC DNA]</scope>
    <source>
        <strain evidence="1 2">NBRC 107702</strain>
    </source>
</reference>
<protein>
    <recommendedName>
        <fullName evidence="3">Gfo/Idh/MocA-like oxidoreductase C-terminal domain-containing protein</fullName>
    </recommendedName>
</protein>
<name>A0A6F8XK27_9ACTN</name>